<dbReference type="CDD" id="cd02440">
    <property type="entry name" value="AdoMet_MTases"/>
    <property type="match status" value="1"/>
</dbReference>
<comment type="caution">
    <text evidence="2">The sequence shown here is derived from an EMBL/GenBank/DDBJ whole genome shotgun (WGS) entry which is preliminary data.</text>
</comment>
<feature type="domain" description="Methyltransferase type 11" evidence="1">
    <location>
        <begin position="93"/>
        <end position="141"/>
    </location>
</feature>
<dbReference type="InterPro" id="IPR013216">
    <property type="entry name" value="Methyltransf_11"/>
</dbReference>
<dbReference type="InterPro" id="IPR029063">
    <property type="entry name" value="SAM-dependent_MTases_sf"/>
</dbReference>
<evidence type="ECO:0000313" key="2">
    <source>
        <dbReference type="EMBL" id="RUT13369.1"/>
    </source>
</evidence>
<keyword evidence="3" id="KW-1185">Reference proteome</keyword>
<dbReference type="Pfam" id="PF08241">
    <property type="entry name" value="Methyltransf_11"/>
    <property type="match status" value="1"/>
</dbReference>
<organism evidence="2 3">
    <name type="scientific">Chroococcidiopsis cubana SAG 39.79</name>
    <dbReference type="NCBI Taxonomy" id="388085"/>
    <lineage>
        <taxon>Bacteria</taxon>
        <taxon>Bacillati</taxon>
        <taxon>Cyanobacteriota</taxon>
        <taxon>Cyanophyceae</taxon>
        <taxon>Chroococcidiopsidales</taxon>
        <taxon>Chroococcidiopsidaceae</taxon>
        <taxon>Chroococcidiopsis</taxon>
    </lineage>
</organism>
<dbReference type="RefSeq" id="WP_106169222.1">
    <property type="nucleotide sequence ID" value="NZ_RSCK01000007.1"/>
</dbReference>
<protein>
    <recommendedName>
        <fullName evidence="1">Methyltransferase type 11 domain-containing protein</fullName>
    </recommendedName>
</protein>
<sequence length="199" mass="22829">MIKVLTQRSFPISILNIFSRRNTLKVTTLSKASQSRQESNQWLKCHAANIEGCVLSIGSDTDEDNDGGRYRDYFQKCSSYTTSEATSEFNVDLVLDVRSMPQIQNNTFDCVFCSGVLEHVDDYLAGLKEITRILRSGGILLLGLPFRQAIHMAPNDYWRFTEHGLRYMLRDDYEILELKSIDNSVPNFPAAYWLKAKKR</sequence>
<dbReference type="GO" id="GO:0008757">
    <property type="term" value="F:S-adenosylmethionine-dependent methyltransferase activity"/>
    <property type="evidence" value="ECO:0007669"/>
    <property type="project" value="InterPro"/>
</dbReference>
<name>A0AB37UPL1_9CYAN</name>
<dbReference type="Proteomes" id="UP000282574">
    <property type="component" value="Unassembled WGS sequence"/>
</dbReference>
<dbReference type="SUPFAM" id="SSF53335">
    <property type="entry name" value="S-adenosyl-L-methionine-dependent methyltransferases"/>
    <property type="match status" value="1"/>
</dbReference>
<gene>
    <name evidence="2" type="ORF">DSM107010_13240</name>
</gene>
<dbReference type="AlphaFoldDB" id="A0AB37UPL1"/>
<reference evidence="2 3" key="1">
    <citation type="journal article" date="2019" name="Genome Biol. Evol.">
        <title>Day and night: Metabolic profiles and evolutionary relationships of six axenic non-marine cyanobacteria.</title>
        <authorList>
            <person name="Will S.E."/>
            <person name="Henke P."/>
            <person name="Boedeker C."/>
            <person name="Huang S."/>
            <person name="Brinkmann H."/>
            <person name="Rohde M."/>
            <person name="Jarek M."/>
            <person name="Friedl T."/>
            <person name="Seufert S."/>
            <person name="Schumacher M."/>
            <person name="Overmann J."/>
            <person name="Neumann-Schaal M."/>
            <person name="Petersen J."/>
        </authorList>
    </citation>
    <scope>NUCLEOTIDE SEQUENCE [LARGE SCALE GENOMIC DNA]</scope>
    <source>
        <strain evidence="2 3">SAG 39.79</strain>
    </source>
</reference>
<accession>A0AB37UPL1</accession>
<evidence type="ECO:0000259" key="1">
    <source>
        <dbReference type="Pfam" id="PF08241"/>
    </source>
</evidence>
<evidence type="ECO:0000313" key="3">
    <source>
        <dbReference type="Proteomes" id="UP000282574"/>
    </source>
</evidence>
<dbReference type="EMBL" id="RSCK01000007">
    <property type="protein sequence ID" value="RUT13369.1"/>
    <property type="molecule type" value="Genomic_DNA"/>
</dbReference>
<proteinExistence type="predicted"/>
<dbReference type="Gene3D" id="3.40.50.150">
    <property type="entry name" value="Vaccinia Virus protein VP39"/>
    <property type="match status" value="1"/>
</dbReference>